<name>A0ABD2MV93_9CUCU</name>
<accession>A0ABD2MV93</accession>
<gene>
    <name evidence="1" type="ORF">HHI36_009247</name>
</gene>
<comment type="caution">
    <text evidence="1">The sequence shown here is derived from an EMBL/GenBank/DDBJ whole genome shotgun (WGS) entry which is preliminary data.</text>
</comment>
<organism evidence="1 2">
    <name type="scientific">Cryptolaemus montrouzieri</name>
    <dbReference type="NCBI Taxonomy" id="559131"/>
    <lineage>
        <taxon>Eukaryota</taxon>
        <taxon>Metazoa</taxon>
        <taxon>Ecdysozoa</taxon>
        <taxon>Arthropoda</taxon>
        <taxon>Hexapoda</taxon>
        <taxon>Insecta</taxon>
        <taxon>Pterygota</taxon>
        <taxon>Neoptera</taxon>
        <taxon>Endopterygota</taxon>
        <taxon>Coleoptera</taxon>
        <taxon>Polyphaga</taxon>
        <taxon>Cucujiformia</taxon>
        <taxon>Coccinelloidea</taxon>
        <taxon>Coccinellidae</taxon>
        <taxon>Scymninae</taxon>
        <taxon>Scymnini</taxon>
        <taxon>Cryptolaemus</taxon>
    </lineage>
</organism>
<dbReference type="Proteomes" id="UP001516400">
    <property type="component" value="Unassembled WGS sequence"/>
</dbReference>
<keyword evidence="2" id="KW-1185">Reference proteome</keyword>
<evidence type="ECO:0000313" key="1">
    <source>
        <dbReference type="EMBL" id="KAL3270190.1"/>
    </source>
</evidence>
<proteinExistence type="predicted"/>
<sequence>MRNMKTRLHELMNRRFAYIKGYPALISSTLLDPRFKSTYLNSDEVDIATLEIENHLRICKDDVSDTISENCHSGEPQPSCSSRIASFEKVEGLWDAHNKSTCNLINTSGVENYS</sequence>
<protein>
    <submittedName>
        <fullName evidence="1">Uncharacterized protein</fullName>
    </submittedName>
</protein>
<dbReference type="AlphaFoldDB" id="A0ABD2MV93"/>
<reference evidence="1 2" key="1">
    <citation type="journal article" date="2021" name="BMC Biol.">
        <title>Horizontally acquired antibacterial genes associated with adaptive radiation of ladybird beetles.</title>
        <authorList>
            <person name="Li H.S."/>
            <person name="Tang X.F."/>
            <person name="Huang Y.H."/>
            <person name="Xu Z.Y."/>
            <person name="Chen M.L."/>
            <person name="Du X.Y."/>
            <person name="Qiu B.Y."/>
            <person name="Chen P.T."/>
            <person name="Zhang W."/>
            <person name="Slipinski A."/>
            <person name="Escalona H.E."/>
            <person name="Waterhouse R.M."/>
            <person name="Zwick A."/>
            <person name="Pang H."/>
        </authorList>
    </citation>
    <scope>NUCLEOTIDE SEQUENCE [LARGE SCALE GENOMIC DNA]</scope>
    <source>
        <strain evidence="1">SYSU2018</strain>
    </source>
</reference>
<evidence type="ECO:0000313" key="2">
    <source>
        <dbReference type="Proteomes" id="UP001516400"/>
    </source>
</evidence>
<dbReference type="EMBL" id="JABFTP020000021">
    <property type="protein sequence ID" value="KAL3270190.1"/>
    <property type="molecule type" value="Genomic_DNA"/>
</dbReference>